<dbReference type="PANTHER" id="PTHR30346:SF28">
    <property type="entry name" value="HTH-TYPE TRANSCRIPTIONAL REGULATOR CYNR"/>
    <property type="match status" value="1"/>
</dbReference>
<evidence type="ECO:0000259" key="5">
    <source>
        <dbReference type="Pfam" id="PF03466"/>
    </source>
</evidence>
<protein>
    <submittedName>
        <fullName evidence="6">LysR family substrate-binding domain-containing protein</fullName>
    </submittedName>
</protein>
<evidence type="ECO:0000313" key="6">
    <source>
        <dbReference type="EMBL" id="HAE8960315.1"/>
    </source>
</evidence>
<proteinExistence type="inferred from homology"/>
<dbReference type="Gene3D" id="3.40.190.10">
    <property type="entry name" value="Periplasmic binding protein-like II"/>
    <property type="match status" value="2"/>
</dbReference>
<dbReference type="Pfam" id="PF03466">
    <property type="entry name" value="LysR_substrate"/>
    <property type="match status" value="1"/>
</dbReference>
<feature type="domain" description="LysR substrate-binding" evidence="5">
    <location>
        <begin position="19"/>
        <end position="205"/>
    </location>
</feature>
<dbReference type="GO" id="GO:0003677">
    <property type="term" value="F:DNA binding"/>
    <property type="evidence" value="ECO:0007669"/>
    <property type="project" value="UniProtKB-KW"/>
</dbReference>
<dbReference type="SUPFAM" id="SSF53850">
    <property type="entry name" value="Periplasmic binding protein-like II"/>
    <property type="match status" value="1"/>
</dbReference>
<sequence length="224" mass="25204">VLDEQINHFICVAKKIRTGKTGNLNIGYTSSFLNIFPGVINTFKRQYPNINIKLTEMSSAQQEQELIKGRIDFGFMQKSENNSLSFIPLGSDYLCVVAHPDIRNRKMNIDELLDTNNLILLSEDSNPELYHIVSDYLRKRNLNGKPAQHLTNIYSVLALVGSGMGISILPYSIISFLKSGFNCQALSGCQSEWLLCLAWNKEIVLPLRTEFISSVTENNLNADV</sequence>
<dbReference type="EMBL" id="DAATOP010000124">
    <property type="protein sequence ID" value="HAE8960315.1"/>
    <property type="molecule type" value="Genomic_DNA"/>
</dbReference>
<gene>
    <name evidence="6" type="ORF">G4Y20_004596</name>
</gene>
<reference evidence="6" key="2">
    <citation type="submission" date="2018-07" db="EMBL/GenBank/DDBJ databases">
        <authorList>
            <consortium name="NCBI Pathogen Detection Project"/>
        </authorList>
    </citation>
    <scope>NUCLEOTIDE SEQUENCE</scope>
    <source>
        <strain evidence="6">11-4340</strain>
    </source>
</reference>
<comment type="caution">
    <text evidence="6">The sequence shown here is derived from an EMBL/GenBank/DDBJ whole genome shotgun (WGS) entry which is preliminary data.</text>
</comment>
<reference evidence="6" key="1">
    <citation type="journal article" date="2018" name="Genome Biol.">
        <title>SKESA: strategic k-mer extension for scrupulous assemblies.</title>
        <authorList>
            <person name="Souvorov A."/>
            <person name="Agarwala R."/>
            <person name="Lipman D.J."/>
        </authorList>
    </citation>
    <scope>NUCLEOTIDE SEQUENCE</scope>
    <source>
        <strain evidence="6">11-4340</strain>
    </source>
</reference>
<keyword evidence="4" id="KW-0804">Transcription</keyword>
<feature type="non-terminal residue" evidence="6">
    <location>
        <position position="1"/>
    </location>
</feature>
<dbReference type="InterPro" id="IPR005119">
    <property type="entry name" value="LysR_subst-bd"/>
</dbReference>
<dbReference type="GO" id="GO:0003700">
    <property type="term" value="F:DNA-binding transcription factor activity"/>
    <property type="evidence" value="ECO:0007669"/>
    <property type="project" value="TreeGrafter"/>
</dbReference>
<evidence type="ECO:0000256" key="4">
    <source>
        <dbReference type="ARBA" id="ARBA00023163"/>
    </source>
</evidence>
<dbReference type="AlphaFoldDB" id="A0A738JJP4"/>
<keyword evidence="3" id="KW-0238">DNA-binding</keyword>
<dbReference type="CDD" id="cd08414">
    <property type="entry name" value="PBP2_LTTR_aromatics_like"/>
    <property type="match status" value="1"/>
</dbReference>
<evidence type="ECO:0000256" key="1">
    <source>
        <dbReference type="ARBA" id="ARBA00009437"/>
    </source>
</evidence>
<evidence type="ECO:0000256" key="2">
    <source>
        <dbReference type="ARBA" id="ARBA00023015"/>
    </source>
</evidence>
<comment type="similarity">
    <text evidence="1">Belongs to the LysR transcriptional regulatory family.</text>
</comment>
<dbReference type="GO" id="GO:0032993">
    <property type="term" value="C:protein-DNA complex"/>
    <property type="evidence" value="ECO:0007669"/>
    <property type="project" value="TreeGrafter"/>
</dbReference>
<organism evidence="6">
    <name type="scientific">Salmonella newport</name>
    <dbReference type="NCBI Taxonomy" id="108619"/>
    <lineage>
        <taxon>Bacteria</taxon>
        <taxon>Pseudomonadati</taxon>
        <taxon>Pseudomonadota</taxon>
        <taxon>Gammaproteobacteria</taxon>
        <taxon>Enterobacterales</taxon>
        <taxon>Enterobacteriaceae</taxon>
        <taxon>Salmonella</taxon>
    </lineage>
</organism>
<evidence type="ECO:0000256" key="3">
    <source>
        <dbReference type="ARBA" id="ARBA00023125"/>
    </source>
</evidence>
<keyword evidence="2" id="KW-0805">Transcription regulation</keyword>
<accession>A0A738JJP4</accession>
<name>A0A738JJP4_SALNE</name>
<dbReference type="PANTHER" id="PTHR30346">
    <property type="entry name" value="TRANSCRIPTIONAL DUAL REGULATOR HCAR-RELATED"/>
    <property type="match status" value="1"/>
</dbReference>